<gene>
    <name evidence="3" type="ORF">R53529_LOCUS1310</name>
    <name evidence="2" type="ORF">R53530_LOCUS1124</name>
</gene>
<protein>
    <submittedName>
        <fullName evidence="2 3">Lysophospholipase L1 or related esterase. Includes spore coat protein LipC/YcsK (TesA)</fullName>
    </submittedName>
</protein>
<dbReference type="SUPFAM" id="SSF52266">
    <property type="entry name" value="SGNH hydrolase"/>
    <property type="match status" value="1"/>
</dbReference>
<comment type="caution">
    <text evidence="2">The sequence shown here is derived from an EMBL/GenBank/DDBJ whole genome shotgun (WGS) entry which is preliminary data.</text>
</comment>
<reference evidence="2" key="1">
    <citation type="submission" date="2022-10" db="EMBL/GenBank/DDBJ databases">
        <authorList>
            <person name="Botero Cardona J."/>
        </authorList>
    </citation>
    <scope>NUCLEOTIDE SEQUENCE</scope>
    <source>
        <strain evidence="2">LMG 31819</strain>
        <strain evidence="3">R-53529</strain>
    </source>
</reference>
<dbReference type="GO" id="GO:0016788">
    <property type="term" value="F:hydrolase activity, acting on ester bonds"/>
    <property type="evidence" value="ECO:0007669"/>
    <property type="project" value="UniProtKB-ARBA"/>
</dbReference>
<dbReference type="Gene3D" id="3.40.50.1110">
    <property type="entry name" value="SGNH hydrolase"/>
    <property type="match status" value="1"/>
</dbReference>
<evidence type="ECO:0000259" key="1">
    <source>
        <dbReference type="Pfam" id="PF13472"/>
    </source>
</evidence>
<accession>A0A9W4TN06</accession>
<evidence type="ECO:0000313" key="4">
    <source>
        <dbReference type="Proteomes" id="UP001154255"/>
    </source>
</evidence>
<evidence type="ECO:0000313" key="5">
    <source>
        <dbReference type="Proteomes" id="UP001154259"/>
    </source>
</evidence>
<feature type="domain" description="SGNH hydrolase-type esterase" evidence="1">
    <location>
        <begin position="8"/>
        <end position="190"/>
    </location>
</feature>
<evidence type="ECO:0000313" key="3">
    <source>
        <dbReference type="EMBL" id="CAI3944384.1"/>
    </source>
</evidence>
<dbReference type="RefSeq" id="WP_271789742.1">
    <property type="nucleotide sequence ID" value="NZ_CAMXCJ010000003.1"/>
</dbReference>
<dbReference type="EMBL" id="CAMXCS010000002">
    <property type="protein sequence ID" value="CAI3944384.1"/>
    <property type="molecule type" value="Genomic_DNA"/>
</dbReference>
<name>A0A9W4TN06_9PROT</name>
<organism evidence="2 4">
    <name type="scientific">Commensalibacter communis</name>
    <dbReference type="NCBI Taxonomy" id="2972786"/>
    <lineage>
        <taxon>Bacteria</taxon>
        <taxon>Pseudomonadati</taxon>
        <taxon>Pseudomonadota</taxon>
        <taxon>Alphaproteobacteria</taxon>
        <taxon>Acetobacterales</taxon>
        <taxon>Acetobacteraceae</taxon>
    </lineage>
</organism>
<proteinExistence type="predicted"/>
<dbReference type="InterPro" id="IPR013830">
    <property type="entry name" value="SGNH_hydro"/>
</dbReference>
<dbReference type="InterPro" id="IPR051532">
    <property type="entry name" value="Ester_Hydrolysis_Enzymes"/>
</dbReference>
<dbReference type="PANTHER" id="PTHR30383">
    <property type="entry name" value="THIOESTERASE 1/PROTEASE 1/LYSOPHOSPHOLIPASE L1"/>
    <property type="match status" value="1"/>
</dbReference>
<dbReference type="InterPro" id="IPR036514">
    <property type="entry name" value="SGNH_hydro_sf"/>
</dbReference>
<dbReference type="EMBL" id="CAMXCM010000002">
    <property type="protein sequence ID" value="CAI3939131.1"/>
    <property type="molecule type" value="Genomic_DNA"/>
</dbReference>
<dbReference type="PANTHER" id="PTHR30383:SF29">
    <property type="entry name" value="SGNH HYDROLASE-TYPE ESTERASE DOMAIN-CONTAINING PROTEIN"/>
    <property type="match status" value="1"/>
</dbReference>
<dbReference type="Proteomes" id="UP001154259">
    <property type="component" value="Unassembled WGS sequence"/>
</dbReference>
<dbReference type="AlphaFoldDB" id="A0A9W4TN06"/>
<sequence length="213" mass="24234">MQKKTILFYGDSNTHGTKPMSSFDKSERFTSGERWIGILQNNLKQYHIIEEGLPGRTTVHDDPIEGKHKNGLTYLRPCLESHTPIDIFVLMLGTNDLKTRFSVTAADISYSINQLISEIKTYHLKSNRNCPKIILLCPPPIKENRSDLSNIFAGGEEKSKSLHHFYQKIAQKHDLTYLDIGSVVTVSEIDGIHYDLDEQVKLAHSIQKLIENL</sequence>
<keyword evidence="2" id="KW-0167">Capsid protein</keyword>
<keyword evidence="2" id="KW-0946">Virion</keyword>
<evidence type="ECO:0000313" key="2">
    <source>
        <dbReference type="EMBL" id="CAI3939131.1"/>
    </source>
</evidence>
<keyword evidence="5" id="KW-1185">Reference proteome</keyword>
<dbReference type="Proteomes" id="UP001154255">
    <property type="component" value="Unassembled WGS sequence"/>
</dbReference>
<dbReference type="Pfam" id="PF13472">
    <property type="entry name" value="Lipase_GDSL_2"/>
    <property type="match status" value="1"/>
</dbReference>
<dbReference type="CDD" id="cd01839">
    <property type="entry name" value="SGNH_arylesterase_like"/>
    <property type="match status" value="1"/>
</dbReference>